<evidence type="ECO:0000256" key="2">
    <source>
        <dbReference type="ARBA" id="ARBA00006991"/>
    </source>
</evidence>
<keyword evidence="5" id="KW-0677">Repeat</keyword>
<dbReference type="Pfam" id="PF25420">
    <property type="entry name" value="zf-C2H2_ZN292"/>
    <property type="match status" value="1"/>
</dbReference>
<dbReference type="InterPro" id="IPR013087">
    <property type="entry name" value="Znf_C2H2_type"/>
</dbReference>
<keyword evidence="9" id="KW-0238">DNA-binding</keyword>
<feature type="compositionally biased region" description="Polar residues" evidence="13">
    <location>
        <begin position="855"/>
        <end position="872"/>
    </location>
</feature>
<evidence type="ECO:0000256" key="7">
    <source>
        <dbReference type="ARBA" id="ARBA00022833"/>
    </source>
</evidence>
<feature type="domain" description="C2H2-type" evidence="14">
    <location>
        <begin position="2034"/>
        <end position="2059"/>
    </location>
</feature>
<feature type="region of interest" description="Disordered" evidence="13">
    <location>
        <begin position="855"/>
        <end position="914"/>
    </location>
</feature>
<keyword evidence="7" id="KW-0862">Zinc</keyword>
<evidence type="ECO:0000313" key="15">
    <source>
        <dbReference type="EMBL" id="CAJ1077531.1"/>
    </source>
</evidence>
<evidence type="ECO:0000256" key="8">
    <source>
        <dbReference type="ARBA" id="ARBA00023015"/>
    </source>
</evidence>
<dbReference type="Pfam" id="PF25580">
    <property type="entry name" value="TPR_Rlf"/>
    <property type="match status" value="1"/>
</dbReference>
<dbReference type="Pfam" id="PF00096">
    <property type="entry name" value="zf-C2H2"/>
    <property type="match status" value="1"/>
</dbReference>
<dbReference type="InterPro" id="IPR036236">
    <property type="entry name" value="Znf_C2H2_sf"/>
</dbReference>
<accession>A0AAV1GWC4</accession>
<dbReference type="FunFam" id="3.30.160.60:FF:000065">
    <property type="entry name" value="B-cell CLL/lymphoma 6, member B"/>
    <property type="match status" value="1"/>
</dbReference>
<gene>
    <name evidence="15" type="ORF">XNOV1_A035459</name>
</gene>
<feature type="region of interest" description="Disordered" evidence="13">
    <location>
        <begin position="2005"/>
        <end position="2031"/>
    </location>
</feature>
<feature type="region of interest" description="Disordered" evidence="13">
    <location>
        <begin position="930"/>
        <end position="956"/>
    </location>
</feature>
<dbReference type="PROSITE" id="PS50157">
    <property type="entry name" value="ZINC_FINGER_C2H2_2"/>
    <property type="match status" value="8"/>
</dbReference>
<feature type="compositionally biased region" description="Polar residues" evidence="13">
    <location>
        <begin position="1309"/>
        <end position="1343"/>
    </location>
</feature>
<feature type="domain" description="C2H2-type" evidence="14">
    <location>
        <begin position="1066"/>
        <end position="1096"/>
    </location>
</feature>
<keyword evidence="4" id="KW-0479">Metal-binding</keyword>
<dbReference type="SMART" id="SM00355">
    <property type="entry name" value="ZnF_C2H2"/>
    <property type="match status" value="15"/>
</dbReference>
<feature type="domain" description="C2H2-type" evidence="14">
    <location>
        <begin position="563"/>
        <end position="590"/>
    </location>
</feature>
<dbReference type="EMBL" id="OY660880">
    <property type="protein sequence ID" value="CAJ1077531.1"/>
    <property type="molecule type" value="Genomic_DNA"/>
</dbReference>
<evidence type="ECO:0000259" key="14">
    <source>
        <dbReference type="PROSITE" id="PS50157"/>
    </source>
</evidence>
<dbReference type="InterPro" id="IPR058902">
    <property type="entry name" value="zf_C2H2_ZNF292/Rlf"/>
</dbReference>
<sequence length="2500" mass="281123">MADEEAEQDRSPENGITETIRELRQRLQELQEFIIRESDESPAESSSEFCQGFCRTLLEYAGRWRIEEEPLPLVEVYIVALLSYAQASPYLSLQCESVPLVVERLSLSFVELLLSLKEDVPSELWKEFKSCVQFASSKLQENSITQLSLLSALGQYDGVWTNRVLQGLLSSENLPTEQIEEFLAQEGQVLLGMRVKQLMKNSQLEKAALLAKTCLACASLQGSGSFKQMYLVCLCATSDRDQLMEVLSKEDCRDALEMICNLESDGDETAAFSLCSAFLTRQLLQADTYCAWELTLFWSKLLKRLEPSEQAFLDKCRQMSLISKTVYHILFLIKVIQSEMDSVGVPVCIEMCSRALRMSSDDGNTKATVCKTISCLLPDDLEVKRACQLTEFLLEPTVDSYYAVETLYNEPDQKLEEENMPVPNSLRCELLLVFKTQWPFDPEFWDWKTLKRNCLALMGEEASIVSSIDLLNDTEDPEEEEDVFSQEYNNVPEHLISGTYKLDDVSDRRQKNREMKKLREKGFISARFRNWQAYMQYCVLCDKEFLGHRIVRHAQTHLSGGVYSCPICAQTFTSKDTLIPHVTSHVKQSCKERLGAIKTNKKLADPKTAAPVISAFNAKRENKLKENSVSAGHNGGLVNNVQSHVAQSNTETIEENMCPVGNCKRSYKFFKNLVAHVKGHGDNEEAKIFLEMLSKKVVCQYCRRHFVSVTHLNDHLQVHCGVRPYICIQLNCNASFLANAELIVHKKTHTSFKARCMFPNCGKIFSEAFKLYDHEAQHYKTFTCKEASCGKVFHSQQQLEMHLEEHAPIKVECPVTEPIPIPVPVPVPVPVPIVQKAKKPGPSLIEQMLMNHTPVTQDNSQDNWISKSSVNRDQVRPTPSIESLLKSSQAPVEPSNQYKVNTEPKKQPHPPIQTQSLKNSVIQPVIPHLSDTQGNRESAGGHSLDHVRPSQQIQPKPQFPATAGNMSHMYKTNVPQSKPQIFHNTVSTGAVGFKPVSILPPPAMQPRIVCSTNLSTASPIQNSIMPVMPLPLPPTVIPQTHTVNRPENSVTSSTITGAPQGQRERYHCAYEPCSRTYSSYRNVTKHMKAFHSEFYEQWKLNRTEIKVTQIPIKHPSPAISMQNKQLNPVQAHPVQRQNVIQSPPFTNMATSTKFTAMHSLHNQNASLMMQNVLNPIVLSQLGHETNPLPAQPQVSGSQNWQSAPGNGNIQNCGPSQVYPPVMQVLPQVNSTNTALPLSVPSCSVIESALSRSEKPVQPPVVENGYQPVRPCYSDGTKLVSQQALLQASLLQNSVVSGSRAPDTIKSEQSVQSHFPSTDSVGQNACANQPVNGPVMSDNSPDNQKQAKKKTRTKWPAIVRNGKFVCCRCYREFSSPKSLGGHLSKRTVCKSYDEAVLNAELPESFLGLLNAEQTAGDAQQQLPYHPGCAFEEKPQETVANGSTVTKDYPTPNYPHNNLPMYGTEESSDDLLKQIMADANISELCVHTPAPKPLLQNPCGLYGAGERLPGSSVIQHTENVQPKRLENSYTTACYPQPSVDTFVGSEYPDPLLSQILTQNPSPAIPGSVSTNNNEVYNSGMDIQTANTGPNPMMRPLLPDSQLSPATTSGTQAETLKKTTEQDIKKRLREQILAGDLQRRNNMCHSNNTDPNPNSKVLDPMCSPSNNSSLNHMSHDANSDFSSVEKVIQENSVIVQGTSNKIEQLLNTQSFTGFRETPSLKQEVVSPARVLISDTDLEPTQLSASQQLMMLEIQRAFERLNLVREQPDHIAAPVVQISNNPVKQTAPANAGIHSSPSTNFIKPFVCENCSFNTLSGEALWKHLSKAHRYTIDMVNVVKKRYGEYAPYKCEKCSKRFTRNSNLRTHYQSVHKLPSEEVEKLDLKRREARIAVVKNWRLSKSQALAAQANASAAQLPKPEVKIQVQPPQKDLKPELPAEPPAINRQPVIKPSIETPKKTKEKKPNSNDAVSPYKPYRCVHQGCMAAFTIQHNLILHYRAVHQSALSALEVNKDQSEEVDEKKDHDEGDTEPESPRISEFRCKVKDCSRVFQEVPYLLQHYIQLHEFSLERVGNLVSTTKLGRFTCGHQGCPTNFSSFWRYIGHVKDQHKDMKFTKPEQLIRLYKCEIEGCELAYATKSNMLRHVMKKHQDFYQMKLKTQQMRRQRIKMTKKTLLYAMAKTSNGKENIESNKKILQRARDTKRFSKSKNNHWTTYGKPSLKSKVEASAMCTKKFPLQYPCMIKGCDSVMKSERNIVKHYIGHGLSEKYLELQRSHFIFCKKSAKHKYRPIRSDDSKSDNTSDVSDNDVPADTVQEVGENGHSKPYLRKRTPAGISSAFFDSKLTNGSSSESSLAVKRKRGRPRKLIGKIVKRRKIQKATTKVNVVYRREEKTNSAPPAVTKKETSEQSTSMSTFRPMGFEMSFLQFLSQSTKCEIPLTRAIVSPEMCRKALGLTSKETCVKFSNRLKLKSLNRVKIIIEKTFSRFSVPMLKQLQDMKPTVVMNRKY</sequence>
<keyword evidence="16" id="KW-1185">Reference proteome</keyword>
<feature type="domain" description="C2H2-type" evidence="14">
    <location>
        <begin position="697"/>
        <end position="724"/>
    </location>
</feature>
<evidence type="ECO:0000256" key="10">
    <source>
        <dbReference type="ARBA" id="ARBA00023163"/>
    </source>
</evidence>
<evidence type="ECO:0000256" key="13">
    <source>
        <dbReference type="SAM" id="MobiDB-lite"/>
    </source>
</evidence>
<dbReference type="GO" id="GO:0005634">
    <property type="term" value="C:nucleus"/>
    <property type="evidence" value="ECO:0007669"/>
    <property type="project" value="UniProtKB-SubCell"/>
</dbReference>
<evidence type="ECO:0000256" key="4">
    <source>
        <dbReference type="ARBA" id="ARBA00022723"/>
    </source>
</evidence>
<evidence type="ECO:0000256" key="1">
    <source>
        <dbReference type="ARBA" id="ARBA00004123"/>
    </source>
</evidence>
<keyword evidence="6 12" id="KW-0863">Zinc-finger</keyword>
<feature type="region of interest" description="Disordered" evidence="13">
    <location>
        <begin position="1042"/>
        <end position="1063"/>
    </location>
</feature>
<keyword evidence="10" id="KW-0804">Transcription</keyword>
<keyword evidence="3" id="KW-0597">Phosphoprotein</keyword>
<feature type="compositionally biased region" description="Polar residues" evidence="13">
    <location>
        <begin position="885"/>
        <end position="900"/>
    </location>
</feature>
<feature type="compositionally biased region" description="Basic and acidic residues" evidence="13">
    <location>
        <begin position="2284"/>
        <end position="2293"/>
    </location>
</feature>
<feature type="domain" description="C2H2-type" evidence="14">
    <location>
        <begin position="725"/>
        <end position="754"/>
    </location>
</feature>
<dbReference type="Gene3D" id="3.30.160.60">
    <property type="entry name" value="Classic Zinc Finger"/>
    <property type="match status" value="5"/>
</dbReference>
<dbReference type="InterPro" id="IPR057986">
    <property type="entry name" value="TPR_Rlf/292/654"/>
</dbReference>
<evidence type="ECO:0000256" key="11">
    <source>
        <dbReference type="ARBA" id="ARBA00023242"/>
    </source>
</evidence>
<dbReference type="PANTHER" id="PTHR15507">
    <property type="entry name" value="ZINC FINGER PROTEIN RLF"/>
    <property type="match status" value="1"/>
</dbReference>
<feature type="compositionally biased region" description="Basic and acidic residues" evidence="13">
    <location>
        <begin position="2005"/>
        <end position="2020"/>
    </location>
</feature>
<evidence type="ECO:0000313" key="16">
    <source>
        <dbReference type="Proteomes" id="UP001178508"/>
    </source>
</evidence>
<feature type="region of interest" description="Disordered" evidence="13">
    <location>
        <begin position="2383"/>
        <end position="2404"/>
    </location>
</feature>
<evidence type="ECO:0000256" key="12">
    <source>
        <dbReference type="PROSITE-ProRule" id="PRU00042"/>
    </source>
</evidence>
<dbReference type="GO" id="GO:0008270">
    <property type="term" value="F:zinc ion binding"/>
    <property type="evidence" value="ECO:0007669"/>
    <property type="project" value="UniProtKB-KW"/>
</dbReference>
<feature type="region of interest" description="Disordered" evidence="13">
    <location>
        <begin position="1919"/>
        <end position="1966"/>
    </location>
</feature>
<dbReference type="PROSITE" id="PS00028">
    <property type="entry name" value="ZINC_FINGER_C2H2_1"/>
    <property type="match status" value="10"/>
</dbReference>
<evidence type="ECO:0000256" key="9">
    <source>
        <dbReference type="ARBA" id="ARBA00023125"/>
    </source>
</evidence>
<keyword evidence="11" id="KW-0539">Nucleus</keyword>
<organism evidence="15 16">
    <name type="scientific">Xyrichtys novacula</name>
    <name type="common">Pearly razorfish</name>
    <name type="synonym">Hemipteronotus novacula</name>
    <dbReference type="NCBI Taxonomy" id="13765"/>
    <lineage>
        <taxon>Eukaryota</taxon>
        <taxon>Metazoa</taxon>
        <taxon>Chordata</taxon>
        <taxon>Craniata</taxon>
        <taxon>Vertebrata</taxon>
        <taxon>Euteleostomi</taxon>
        <taxon>Actinopterygii</taxon>
        <taxon>Neopterygii</taxon>
        <taxon>Teleostei</taxon>
        <taxon>Neoteleostei</taxon>
        <taxon>Acanthomorphata</taxon>
        <taxon>Eupercaria</taxon>
        <taxon>Labriformes</taxon>
        <taxon>Labridae</taxon>
        <taxon>Xyrichtys</taxon>
    </lineage>
</organism>
<proteinExistence type="inferred from homology"/>
<feature type="domain" description="C2H2-type" evidence="14">
    <location>
        <begin position="782"/>
        <end position="811"/>
    </location>
</feature>
<comment type="subcellular location">
    <subcellularLocation>
        <location evidence="1">Nucleus</location>
    </subcellularLocation>
</comment>
<feature type="domain" description="C2H2-type" evidence="14">
    <location>
        <begin position="1971"/>
        <end position="2001"/>
    </location>
</feature>
<dbReference type="GO" id="GO:0003677">
    <property type="term" value="F:DNA binding"/>
    <property type="evidence" value="ECO:0007669"/>
    <property type="project" value="UniProtKB-KW"/>
</dbReference>
<evidence type="ECO:0000256" key="6">
    <source>
        <dbReference type="ARBA" id="ARBA00022771"/>
    </source>
</evidence>
<dbReference type="Proteomes" id="UP001178508">
    <property type="component" value="Chromosome 17"/>
</dbReference>
<name>A0AAV1GWC4_XYRNO</name>
<protein>
    <submittedName>
        <fullName evidence="15">Zinc finger protein 292b</fullName>
    </submittedName>
</protein>
<feature type="region of interest" description="Disordered" evidence="13">
    <location>
        <begin position="1309"/>
        <end position="1352"/>
    </location>
</feature>
<dbReference type="GO" id="GO:0000981">
    <property type="term" value="F:DNA-binding transcription factor activity, RNA polymerase II-specific"/>
    <property type="evidence" value="ECO:0007669"/>
    <property type="project" value="TreeGrafter"/>
</dbReference>
<feature type="compositionally biased region" description="Polar residues" evidence="13">
    <location>
        <begin position="1042"/>
        <end position="1059"/>
    </location>
</feature>
<feature type="domain" description="C2H2-type" evidence="14">
    <location>
        <begin position="1844"/>
        <end position="1872"/>
    </location>
</feature>
<feature type="compositionally biased region" description="Basic and acidic residues" evidence="13">
    <location>
        <begin position="1950"/>
        <end position="1960"/>
    </location>
</feature>
<evidence type="ECO:0000256" key="3">
    <source>
        <dbReference type="ARBA" id="ARBA00022553"/>
    </source>
</evidence>
<evidence type="ECO:0000256" key="5">
    <source>
        <dbReference type="ARBA" id="ARBA00022737"/>
    </source>
</evidence>
<keyword evidence="8" id="KW-0805">Transcription regulation</keyword>
<dbReference type="SUPFAM" id="SSF57667">
    <property type="entry name" value="beta-beta-alpha zinc fingers"/>
    <property type="match status" value="4"/>
</dbReference>
<dbReference type="InterPro" id="IPR052251">
    <property type="entry name" value="GH-ZnFinger_Regulators"/>
</dbReference>
<dbReference type="Pfam" id="PF26218">
    <property type="entry name" value="zf_C2H2_ZNF292"/>
    <property type="match status" value="2"/>
</dbReference>
<feature type="region of interest" description="Disordered" evidence="13">
    <location>
        <begin position="2282"/>
        <end position="2322"/>
    </location>
</feature>
<dbReference type="PANTHER" id="PTHR15507:SF14">
    <property type="entry name" value="ZINC FINGER PROTEIN 292"/>
    <property type="match status" value="1"/>
</dbReference>
<reference evidence="15" key="1">
    <citation type="submission" date="2023-08" db="EMBL/GenBank/DDBJ databases">
        <authorList>
            <person name="Alioto T."/>
            <person name="Alioto T."/>
            <person name="Gomez Garrido J."/>
        </authorList>
    </citation>
    <scope>NUCLEOTIDE SEQUENCE</scope>
</reference>
<comment type="similarity">
    <text evidence="2">Belongs to the krueppel C2H2-type zinc-finger protein family.</text>
</comment>